<sequence length="244" mass="26702">MSYTTISTETFLGSIAPFEQLSTAALSKLSQQGQLLRYRMGQTIVMREKIPAVISIIVEGQARLLGYDPKSQIPITLKLLQPGDILGWVGLIRGVGCETAIASSETICITIKTTEFLTLLQQEKAVASYFNNRAELIEVFDLLAAELQSRADNELLLEATNSNTLKELALKVHSQTLVVNLPQDSQSQLQSDRLWLVSGGTIPNDSAIAKRYNPQTHPTKGKHLRLLGFPPNIPPTPPPPPPPP</sequence>
<dbReference type="CDD" id="cd00038">
    <property type="entry name" value="CAP_ED"/>
    <property type="match status" value="1"/>
</dbReference>
<dbReference type="SUPFAM" id="SSF51206">
    <property type="entry name" value="cAMP-binding domain-like"/>
    <property type="match status" value="1"/>
</dbReference>
<dbReference type="Gene3D" id="2.60.120.10">
    <property type="entry name" value="Jelly Rolls"/>
    <property type="match status" value="1"/>
</dbReference>
<feature type="region of interest" description="Disordered" evidence="1">
    <location>
        <begin position="212"/>
        <end position="244"/>
    </location>
</feature>
<proteinExistence type="predicted"/>
<evidence type="ECO:0000313" key="3">
    <source>
        <dbReference type="EMBL" id="MCV3213622.1"/>
    </source>
</evidence>
<name>A0ABT3AWX0_9CYAN</name>
<reference evidence="3 4" key="1">
    <citation type="submission" date="2022-10" db="EMBL/GenBank/DDBJ databases">
        <title>Identification of biosynthetic pathway for the production of the potent trypsin inhibitor radiosumin.</title>
        <authorList>
            <person name="Fewer D.P."/>
            <person name="Delbaje E."/>
            <person name="Ouyang X."/>
            <person name="Agostino P.D."/>
            <person name="Wahlsten M."/>
            <person name="Jokela J."/>
            <person name="Permi P."/>
            <person name="Haapaniemi E."/>
            <person name="Koistinen H."/>
        </authorList>
    </citation>
    <scope>NUCLEOTIDE SEQUENCE [LARGE SCALE GENOMIC DNA]</scope>
    <source>
        <strain evidence="3 4">NIES-515</strain>
    </source>
</reference>
<dbReference type="Pfam" id="PF00027">
    <property type="entry name" value="cNMP_binding"/>
    <property type="match status" value="1"/>
</dbReference>
<evidence type="ECO:0000259" key="2">
    <source>
        <dbReference type="PROSITE" id="PS50042"/>
    </source>
</evidence>
<dbReference type="PROSITE" id="PS50042">
    <property type="entry name" value="CNMP_BINDING_3"/>
    <property type="match status" value="1"/>
</dbReference>
<dbReference type="InterPro" id="IPR014710">
    <property type="entry name" value="RmlC-like_jellyroll"/>
</dbReference>
<dbReference type="InterPro" id="IPR000595">
    <property type="entry name" value="cNMP-bd_dom"/>
</dbReference>
<comment type="caution">
    <text evidence="3">The sequence shown here is derived from an EMBL/GenBank/DDBJ whole genome shotgun (WGS) entry which is preliminary data.</text>
</comment>
<dbReference type="InterPro" id="IPR018490">
    <property type="entry name" value="cNMP-bd_dom_sf"/>
</dbReference>
<dbReference type="Proteomes" id="UP001526143">
    <property type="component" value="Unassembled WGS sequence"/>
</dbReference>
<dbReference type="EMBL" id="JAOWRF010000135">
    <property type="protein sequence ID" value="MCV3213622.1"/>
    <property type="molecule type" value="Genomic_DNA"/>
</dbReference>
<feature type="compositionally biased region" description="Pro residues" evidence="1">
    <location>
        <begin position="231"/>
        <end position="244"/>
    </location>
</feature>
<keyword evidence="4" id="KW-1185">Reference proteome</keyword>
<accession>A0ABT3AWX0</accession>
<evidence type="ECO:0000256" key="1">
    <source>
        <dbReference type="SAM" id="MobiDB-lite"/>
    </source>
</evidence>
<gene>
    <name evidence="3" type="ORF">OGM63_08795</name>
</gene>
<evidence type="ECO:0000313" key="4">
    <source>
        <dbReference type="Proteomes" id="UP001526143"/>
    </source>
</evidence>
<organism evidence="3 4">
    <name type="scientific">Plectonema radiosum NIES-515</name>
    <dbReference type="NCBI Taxonomy" id="2986073"/>
    <lineage>
        <taxon>Bacteria</taxon>
        <taxon>Bacillati</taxon>
        <taxon>Cyanobacteriota</taxon>
        <taxon>Cyanophyceae</taxon>
        <taxon>Oscillatoriophycideae</taxon>
        <taxon>Oscillatoriales</taxon>
        <taxon>Microcoleaceae</taxon>
        <taxon>Plectonema</taxon>
    </lineage>
</organism>
<feature type="non-terminal residue" evidence="3">
    <location>
        <position position="244"/>
    </location>
</feature>
<dbReference type="RefSeq" id="WP_263745141.1">
    <property type="nucleotide sequence ID" value="NZ_JAOWRF010000135.1"/>
</dbReference>
<dbReference type="SMART" id="SM00100">
    <property type="entry name" value="cNMP"/>
    <property type="match status" value="1"/>
</dbReference>
<feature type="domain" description="Cyclic nucleotide-binding" evidence="2">
    <location>
        <begin position="17"/>
        <end position="120"/>
    </location>
</feature>
<protein>
    <submittedName>
        <fullName evidence="3">Cyclic nucleotide-binding domain-containing protein</fullName>
    </submittedName>
</protein>